<reference evidence="3" key="1">
    <citation type="submission" date="2025-08" db="UniProtKB">
        <authorList>
            <consortium name="Ensembl"/>
        </authorList>
    </citation>
    <scope>IDENTIFICATION</scope>
</reference>
<proteinExistence type="predicted"/>
<dbReference type="Bgee" id="ENSNBRG00000011008">
    <property type="expression patterns" value="Expressed in testis"/>
</dbReference>
<dbReference type="Proteomes" id="UP000261580">
    <property type="component" value="Unassembled WGS sequence"/>
</dbReference>
<dbReference type="InterPro" id="IPR018378">
    <property type="entry name" value="C-type_lectin_CS"/>
</dbReference>
<dbReference type="InterPro" id="IPR001304">
    <property type="entry name" value="C-type_lectin-like"/>
</dbReference>
<dbReference type="Gene3D" id="3.10.100.10">
    <property type="entry name" value="Mannose-Binding Protein A, subunit A"/>
    <property type="match status" value="1"/>
</dbReference>
<dbReference type="InterPro" id="IPR016186">
    <property type="entry name" value="C-type_lectin-like/link_sf"/>
</dbReference>
<sequence>RHQASLNYYVSIIIFKCDPCDEDYYSLEYGLFSGSTRTFVFIDNIQSWANARSYCRHHYTDLASVRNMTENQEIDDLVPPGIRVWIGLFRDSWKWTDGSKPSFTYWKTNEPTHGAENCVAANFGENAKWEDWTCDWKKEFVCNVGKHYYLKHWLLLVTIYKLHPNVNRAGCR</sequence>
<keyword evidence="1" id="KW-1015">Disulfide bond</keyword>
<dbReference type="STRING" id="32507.ENSNBRP00000014247"/>
<dbReference type="PANTHER" id="PTHR45784:SF3">
    <property type="entry name" value="C-TYPE LECTIN DOMAIN FAMILY 4 MEMBER K-LIKE-RELATED"/>
    <property type="match status" value="1"/>
</dbReference>
<evidence type="ECO:0000259" key="2">
    <source>
        <dbReference type="PROSITE" id="PS50041"/>
    </source>
</evidence>
<organism evidence="3 4">
    <name type="scientific">Neolamprologus brichardi</name>
    <name type="common">Fairy cichlid</name>
    <name type="synonym">Lamprologus brichardi</name>
    <dbReference type="NCBI Taxonomy" id="32507"/>
    <lineage>
        <taxon>Eukaryota</taxon>
        <taxon>Metazoa</taxon>
        <taxon>Chordata</taxon>
        <taxon>Craniata</taxon>
        <taxon>Vertebrata</taxon>
        <taxon>Euteleostomi</taxon>
        <taxon>Actinopterygii</taxon>
        <taxon>Neopterygii</taxon>
        <taxon>Teleostei</taxon>
        <taxon>Neoteleostei</taxon>
        <taxon>Acanthomorphata</taxon>
        <taxon>Ovalentaria</taxon>
        <taxon>Cichlomorphae</taxon>
        <taxon>Cichliformes</taxon>
        <taxon>Cichlidae</taxon>
        <taxon>African cichlids</taxon>
        <taxon>Pseudocrenilabrinae</taxon>
        <taxon>Lamprologini</taxon>
        <taxon>Neolamprologus</taxon>
    </lineage>
</organism>
<dbReference type="OMA" id="MNMTENQ"/>
<dbReference type="Ensembl" id="ENSNBRT00000014635.1">
    <property type="protein sequence ID" value="ENSNBRP00000014247.1"/>
    <property type="gene ID" value="ENSNBRG00000011008.1"/>
</dbReference>
<dbReference type="PROSITE" id="PS50041">
    <property type="entry name" value="C_TYPE_LECTIN_2"/>
    <property type="match status" value="1"/>
</dbReference>
<name>A0A3Q4HC03_NEOBR</name>
<dbReference type="SUPFAM" id="SSF56436">
    <property type="entry name" value="C-type lectin-like"/>
    <property type="match status" value="1"/>
</dbReference>
<dbReference type="Pfam" id="PF00059">
    <property type="entry name" value="Lectin_C"/>
    <property type="match status" value="1"/>
</dbReference>
<evidence type="ECO:0000313" key="3">
    <source>
        <dbReference type="Ensembl" id="ENSNBRP00000014247.1"/>
    </source>
</evidence>
<dbReference type="InterPro" id="IPR016187">
    <property type="entry name" value="CTDL_fold"/>
</dbReference>
<evidence type="ECO:0000313" key="4">
    <source>
        <dbReference type="Proteomes" id="UP000261580"/>
    </source>
</evidence>
<dbReference type="GeneTree" id="ENSGT01100000263473"/>
<dbReference type="SMART" id="SM00034">
    <property type="entry name" value="CLECT"/>
    <property type="match status" value="1"/>
</dbReference>
<keyword evidence="4" id="KW-1185">Reference proteome</keyword>
<reference evidence="3" key="2">
    <citation type="submission" date="2025-09" db="UniProtKB">
        <authorList>
            <consortium name="Ensembl"/>
        </authorList>
    </citation>
    <scope>IDENTIFICATION</scope>
</reference>
<dbReference type="PANTHER" id="PTHR45784">
    <property type="entry name" value="C-TYPE LECTIN DOMAIN FAMILY 20 MEMBER A-RELATED"/>
    <property type="match status" value="1"/>
</dbReference>
<evidence type="ECO:0000256" key="1">
    <source>
        <dbReference type="ARBA" id="ARBA00023157"/>
    </source>
</evidence>
<dbReference type="PROSITE" id="PS00615">
    <property type="entry name" value="C_TYPE_LECTIN_1"/>
    <property type="match status" value="1"/>
</dbReference>
<feature type="domain" description="C-type lectin" evidence="2">
    <location>
        <begin position="34"/>
        <end position="143"/>
    </location>
</feature>
<accession>A0A3Q4HC03</accession>
<dbReference type="AlphaFoldDB" id="A0A3Q4HC03"/>
<protein>
    <recommendedName>
        <fullName evidence="2">C-type lectin domain-containing protein</fullName>
    </recommendedName>
</protein>